<evidence type="ECO:0000313" key="1">
    <source>
        <dbReference type="EMBL" id="AYV85625.1"/>
    </source>
</evidence>
<proteinExistence type="predicted"/>
<gene>
    <name evidence="1" type="ORF">Satyrvirus27_2</name>
</gene>
<accession>A0A3G5AEH5</accession>
<organism evidence="1">
    <name type="scientific">Satyrvirus sp</name>
    <dbReference type="NCBI Taxonomy" id="2487771"/>
    <lineage>
        <taxon>Viruses</taxon>
        <taxon>Varidnaviria</taxon>
        <taxon>Bamfordvirae</taxon>
        <taxon>Nucleocytoviricota</taxon>
        <taxon>Megaviricetes</taxon>
        <taxon>Imitervirales</taxon>
        <taxon>Mimiviridae</taxon>
        <taxon>Megamimivirinae</taxon>
    </lineage>
</organism>
<dbReference type="EMBL" id="MK072463">
    <property type="protein sequence ID" value="AYV85625.1"/>
    <property type="molecule type" value="Genomic_DNA"/>
</dbReference>
<reference evidence="1" key="1">
    <citation type="submission" date="2018-10" db="EMBL/GenBank/DDBJ databases">
        <title>Hidden diversity of soil giant viruses.</title>
        <authorList>
            <person name="Schulz F."/>
            <person name="Alteio L."/>
            <person name="Goudeau D."/>
            <person name="Ryan E.M."/>
            <person name="Malmstrom R.R."/>
            <person name="Blanchard J."/>
            <person name="Woyke T."/>
        </authorList>
    </citation>
    <scope>NUCLEOTIDE SEQUENCE</scope>
    <source>
        <strain evidence="1">SAV1</strain>
    </source>
</reference>
<protein>
    <submittedName>
        <fullName evidence="1">Uncharacterized protein</fullName>
    </submittedName>
</protein>
<name>A0A3G5AEH5_9VIRU</name>
<sequence>MYSVPAGCGKREMPHEHQYWFVWDKTPLGVEIQWRSRSHSDAVKSVTDDYRFHLVTLFENAPSTQNENGTDWMFEVHSVPGLLEGGYYTTSADDKSTAIEQILDPIVESFSDDMLISPYKKFEFKHDM</sequence>